<dbReference type="GO" id="GO:0000139">
    <property type="term" value="C:Golgi membrane"/>
    <property type="evidence" value="ECO:0007669"/>
    <property type="project" value="UniProtKB-SubCell"/>
</dbReference>
<evidence type="ECO:0000256" key="5">
    <source>
        <dbReference type="ARBA" id="ARBA00022927"/>
    </source>
</evidence>
<dbReference type="PANTHER" id="PTHR21311">
    <property type="entry name" value="CONSERVED OLIGOMERIC GOLGI COMPLEX COMPONENT 8"/>
    <property type="match status" value="1"/>
</dbReference>
<dbReference type="GO" id="GO:0006891">
    <property type="term" value="P:intra-Golgi vesicle-mediated transport"/>
    <property type="evidence" value="ECO:0007669"/>
    <property type="project" value="TreeGrafter"/>
</dbReference>
<comment type="subcellular location">
    <subcellularLocation>
        <location evidence="1">Golgi apparatus membrane</location>
        <topology evidence="1">Peripheral membrane protein</topology>
    </subcellularLocation>
</comment>
<evidence type="ECO:0000256" key="9">
    <source>
        <dbReference type="SAM" id="MobiDB-lite"/>
    </source>
</evidence>
<keyword evidence="11" id="KW-1185">Reference proteome</keyword>
<evidence type="ECO:0000256" key="7">
    <source>
        <dbReference type="ARBA" id="ARBA00023136"/>
    </source>
</evidence>
<evidence type="ECO:0000313" key="10">
    <source>
        <dbReference type="EMBL" id="KAF7512811.1"/>
    </source>
</evidence>
<proteinExistence type="inferred from homology"/>
<feature type="compositionally biased region" description="Polar residues" evidence="9">
    <location>
        <begin position="312"/>
        <end position="336"/>
    </location>
</feature>
<feature type="compositionally biased region" description="Low complexity" evidence="9">
    <location>
        <begin position="557"/>
        <end position="568"/>
    </location>
</feature>
<dbReference type="Pfam" id="PF04124">
    <property type="entry name" value="Dor1"/>
    <property type="match status" value="2"/>
</dbReference>
<keyword evidence="5" id="KW-0653">Protein transport</keyword>
<dbReference type="InterPro" id="IPR007255">
    <property type="entry name" value="COG8"/>
</dbReference>
<gene>
    <name evidence="10" type="ORF">GJ744_011914</name>
</gene>
<protein>
    <recommendedName>
        <fullName evidence="3">Conserved oligomeric Golgi complex subunit 8</fullName>
    </recommendedName>
    <alternativeName>
        <fullName evidence="8">Component of oligomeric Golgi complex 8</fullName>
    </alternativeName>
</protein>
<organism evidence="10 11">
    <name type="scientific">Endocarpon pusillum</name>
    <dbReference type="NCBI Taxonomy" id="364733"/>
    <lineage>
        <taxon>Eukaryota</taxon>
        <taxon>Fungi</taxon>
        <taxon>Dikarya</taxon>
        <taxon>Ascomycota</taxon>
        <taxon>Pezizomycotina</taxon>
        <taxon>Eurotiomycetes</taxon>
        <taxon>Chaetothyriomycetidae</taxon>
        <taxon>Verrucariales</taxon>
        <taxon>Verrucariaceae</taxon>
        <taxon>Endocarpon</taxon>
    </lineage>
</organism>
<sequence length="597" mass="64134">MAADPLYELLASHLNPNVSASSQVAPSSSVHPNATSYLSHLTSLSLSALSTTETQSLAQALNTNLLSLQALSSRSHRSVITTSNALSTLGEYLPALASSASNLRNGVPDLDEKAVAFSQRYGKSNTENAVLDRRKRAMLLSRNVDRISDILELPALLATAIASSSTPPASIGSAASSVNYSQALDLFAHIKRLQMIHPDSALVQSILAEAEEAMKDMTSNLISSLRGQNIRLAAAIRTIGWLRRVAPELATQGVRLSSANGAQSSPYSTSRSFTQTNSEGSFGYLFLVCRLYNILNMLEALAPLRDLADQETQQRVQRPTSSIITSPSHEQPSSQRKPFMYGHSAFTGQQTERYLKRYIEVFREQSFATVSMYKNIFPPASDDPNTITNSTSSSPASDTSPSTPSPPFLTLQQYLPNLTDPSARDSLLMQVLYAAGSLGRLGADFSMVVESLLDNDDDDKDKGEEEGEVGEIEIAQLKEEPARGLEAEAEAAAAVKDHDDAASLPLAQQTTSRERTTDQKPKDGSNDGDGGGNMPIPEWIRILQKHRLQSSRLEALSSSAPPSAPSSAGQGKQRLNTTTSSGLLPRKGSASQEAVVK</sequence>
<evidence type="ECO:0000256" key="3">
    <source>
        <dbReference type="ARBA" id="ARBA00020983"/>
    </source>
</evidence>
<evidence type="ECO:0000256" key="4">
    <source>
        <dbReference type="ARBA" id="ARBA00022448"/>
    </source>
</evidence>
<evidence type="ECO:0000256" key="2">
    <source>
        <dbReference type="ARBA" id="ARBA00006419"/>
    </source>
</evidence>
<feature type="region of interest" description="Disordered" evidence="9">
    <location>
        <begin position="478"/>
        <end position="597"/>
    </location>
</feature>
<feature type="compositionally biased region" description="Polar residues" evidence="9">
    <location>
        <begin position="569"/>
        <end position="582"/>
    </location>
</feature>
<dbReference type="GO" id="GO:0015031">
    <property type="term" value="P:protein transport"/>
    <property type="evidence" value="ECO:0007669"/>
    <property type="project" value="UniProtKB-KW"/>
</dbReference>
<evidence type="ECO:0000256" key="6">
    <source>
        <dbReference type="ARBA" id="ARBA00023034"/>
    </source>
</evidence>
<keyword evidence="4" id="KW-0813">Transport</keyword>
<keyword evidence="7" id="KW-0472">Membrane</keyword>
<feature type="compositionally biased region" description="Low complexity" evidence="9">
    <location>
        <begin position="382"/>
        <end position="402"/>
    </location>
</feature>
<keyword evidence="6" id="KW-0333">Golgi apparatus</keyword>
<comment type="similarity">
    <text evidence="2">Belongs to the COG8 family.</text>
</comment>
<evidence type="ECO:0000313" key="11">
    <source>
        <dbReference type="Proteomes" id="UP000606974"/>
    </source>
</evidence>
<dbReference type="Proteomes" id="UP000606974">
    <property type="component" value="Unassembled WGS sequence"/>
</dbReference>
<dbReference type="AlphaFoldDB" id="A0A8H7ATN3"/>
<name>A0A8H7ATN3_9EURO</name>
<dbReference type="PANTHER" id="PTHR21311:SF0">
    <property type="entry name" value="CONSERVED OLIGOMERIC GOLGI COMPLEX SUBUNIT 8"/>
    <property type="match status" value="1"/>
</dbReference>
<dbReference type="GO" id="GO:0017119">
    <property type="term" value="C:Golgi transport complex"/>
    <property type="evidence" value="ECO:0007669"/>
    <property type="project" value="InterPro"/>
</dbReference>
<dbReference type="EMBL" id="JAACFV010000009">
    <property type="protein sequence ID" value="KAF7512811.1"/>
    <property type="molecule type" value="Genomic_DNA"/>
</dbReference>
<evidence type="ECO:0000256" key="1">
    <source>
        <dbReference type="ARBA" id="ARBA00004395"/>
    </source>
</evidence>
<reference evidence="10" key="1">
    <citation type="submission" date="2020-02" db="EMBL/GenBank/DDBJ databases">
        <authorList>
            <person name="Palmer J.M."/>
        </authorList>
    </citation>
    <scope>NUCLEOTIDE SEQUENCE</scope>
    <source>
        <strain evidence="10">EPUS1.4</strain>
        <tissue evidence="10">Thallus</tissue>
    </source>
</reference>
<dbReference type="OrthoDB" id="1661054at2759"/>
<feature type="region of interest" description="Disordered" evidence="9">
    <location>
        <begin position="379"/>
        <end position="407"/>
    </location>
</feature>
<evidence type="ECO:0000256" key="8">
    <source>
        <dbReference type="ARBA" id="ARBA00031347"/>
    </source>
</evidence>
<feature type="region of interest" description="Disordered" evidence="9">
    <location>
        <begin position="312"/>
        <end position="341"/>
    </location>
</feature>
<feature type="compositionally biased region" description="Basic and acidic residues" evidence="9">
    <location>
        <begin position="512"/>
        <end position="525"/>
    </location>
</feature>
<comment type="caution">
    <text evidence="10">The sequence shown here is derived from an EMBL/GenBank/DDBJ whole genome shotgun (WGS) entry which is preliminary data.</text>
</comment>
<accession>A0A8H7ATN3</accession>